<protein>
    <submittedName>
        <fullName evidence="2">Uncharacterized protein</fullName>
    </submittedName>
</protein>
<dbReference type="AlphaFoldDB" id="A0A2P2PZK5"/>
<dbReference type="EMBL" id="GGEC01079686">
    <property type="protein sequence ID" value="MBX60170.1"/>
    <property type="molecule type" value="Transcribed_RNA"/>
</dbReference>
<name>A0A2P2PZK5_RHIMU</name>
<keyword evidence="1" id="KW-1133">Transmembrane helix</keyword>
<reference evidence="2" key="1">
    <citation type="submission" date="2018-02" db="EMBL/GenBank/DDBJ databases">
        <title>Rhizophora mucronata_Transcriptome.</title>
        <authorList>
            <person name="Meera S.P."/>
            <person name="Sreeshan A."/>
            <person name="Augustine A."/>
        </authorList>
    </citation>
    <scope>NUCLEOTIDE SEQUENCE</scope>
    <source>
        <tissue evidence="2">Leaf</tissue>
    </source>
</reference>
<organism evidence="2">
    <name type="scientific">Rhizophora mucronata</name>
    <name type="common">Asiatic mangrove</name>
    <dbReference type="NCBI Taxonomy" id="61149"/>
    <lineage>
        <taxon>Eukaryota</taxon>
        <taxon>Viridiplantae</taxon>
        <taxon>Streptophyta</taxon>
        <taxon>Embryophyta</taxon>
        <taxon>Tracheophyta</taxon>
        <taxon>Spermatophyta</taxon>
        <taxon>Magnoliopsida</taxon>
        <taxon>eudicotyledons</taxon>
        <taxon>Gunneridae</taxon>
        <taxon>Pentapetalae</taxon>
        <taxon>rosids</taxon>
        <taxon>fabids</taxon>
        <taxon>Malpighiales</taxon>
        <taxon>Rhizophoraceae</taxon>
        <taxon>Rhizophora</taxon>
    </lineage>
</organism>
<keyword evidence="1" id="KW-0812">Transmembrane</keyword>
<evidence type="ECO:0000313" key="2">
    <source>
        <dbReference type="EMBL" id="MBX60170.1"/>
    </source>
</evidence>
<keyword evidence="1" id="KW-0472">Membrane</keyword>
<proteinExistence type="predicted"/>
<accession>A0A2P2PZK5</accession>
<sequence length="43" mass="4977">MVQFMYLMILTMIGLGFQCLCKILCFLAVDRCLSKSKILFNNL</sequence>
<evidence type="ECO:0000256" key="1">
    <source>
        <dbReference type="SAM" id="Phobius"/>
    </source>
</evidence>
<feature type="transmembrane region" description="Helical" evidence="1">
    <location>
        <begin position="6"/>
        <end position="29"/>
    </location>
</feature>